<reference evidence="5 6" key="1">
    <citation type="submission" date="2020-03" db="EMBL/GenBank/DDBJ databases">
        <authorList>
            <consortium name="Genoscope - CEA"/>
            <person name="William W."/>
        </authorList>
    </citation>
    <scope>NUCLEOTIDE SEQUENCE [LARGE SCALE GENOMIC DNA]</scope>
    <source>
        <strain evidence="6">DSM 16959</strain>
    </source>
</reference>
<dbReference type="Proteomes" id="UP000515733">
    <property type="component" value="Chromosome"/>
</dbReference>
<dbReference type="OrthoDB" id="5296936at2"/>
<dbReference type="Gene3D" id="1.20.120.50">
    <property type="entry name" value="Hemerythrin-like"/>
    <property type="match status" value="1"/>
</dbReference>
<sequence length="141" mass="16138">MRLVWNESLRTGIHDIDLQHQELIEIINELEAVNEENQAAADIDKGIARLFAYVFFHFETEETIIRSRIEGTPHADRHAQEHLQFVGHLEAFKKLSAERQRQALVPLLDYLKHWLLAHVMGTDQELARSIDPGQGNAPPSA</sequence>
<dbReference type="AlphaFoldDB" id="A0A6S6XSW6"/>
<dbReference type="PANTHER" id="PTHR37164:SF1">
    <property type="entry name" value="BACTERIOHEMERYTHRIN"/>
    <property type="match status" value="1"/>
</dbReference>
<evidence type="ECO:0000256" key="3">
    <source>
        <dbReference type="ARBA" id="ARBA00023004"/>
    </source>
</evidence>
<dbReference type="NCBIfam" id="NF033749">
    <property type="entry name" value="bact_hemeryth"/>
    <property type="match status" value="1"/>
</dbReference>
<feature type="domain" description="Hemerythrin-like" evidence="4">
    <location>
        <begin position="11"/>
        <end position="127"/>
    </location>
</feature>
<dbReference type="EMBL" id="LR778301">
    <property type="protein sequence ID" value="CAB1367835.1"/>
    <property type="molecule type" value="Genomic_DNA"/>
</dbReference>
<evidence type="ECO:0000259" key="4">
    <source>
        <dbReference type="Pfam" id="PF01814"/>
    </source>
</evidence>
<evidence type="ECO:0000313" key="5">
    <source>
        <dbReference type="EMBL" id="CAB1367835.1"/>
    </source>
</evidence>
<keyword evidence="3" id="KW-0408">Iron</keyword>
<dbReference type="InterPro" id="IPR035938">
    <property type="entry name" value="Hemerythrin-like_sf"/>
</dbReference>
<dbReference type="PANTHER" id="PTHR37164">
    <property type="entry name" value="BACTERIOHEMERYTHRIN"/>
    <property type="match status" value="1"/>
</dbReference>
<dbReference type="SUPFAM" id="SSF47188">
    <property type="entry name" value="Hemerythrin-like"/>
    <property type="match status" value="1"/>
</dbReference>
<protein>
    <recommendedName>
        <fullName evidence="4">Hemerythrin-like domain-containing protein</fullName>
    </recommendedName>
</protein>
<proteinExistence type="inferred from homology"/>
<dbReference type="InterPro" id="IPR050669">
    <property type="entry name" value="Hemerythrin"/>
</dbReference>
<dbReference type="InterPro" id="IPR012312">
    <property type="entry name" value="Hemerythrin-like"/>
</dbReference>
<dbReference type="GO" id="GO:0046872">
    <property type="term" value="F:metal ion binding"/>
    <property type="evidence" value="ECO:0007669"/>
    <property type="project" value="UniProtKB-KW"/>
</dbReference>
<dbReference type="InterPro" id="IPR012827">
    <property type="entry name" value="Hemerythrin_metal-bd"/>
</dbReference>
<organism evidence="5 6">
    <name type="scientific">Denitratisoma oestradiolicum</name>
    <dbReference type="NCBI Taxonomy" id="311182"/>
    <lineage>
        <taxon>Bacteria</taxon>
        <taxon>Pseudomonadati</taxon>
        <taxon>Pseudomonadota</taxon>
        <taxon>Betaproteobacteria</taxon>
        <taxon>Nitrosomonadales</taxon>
        <taxon>Sterolibacteriaceae</taxon>
        <taxon>Denitratisoma</taxon>
    </lineage>
</organism>
<keyword evidence="6" id="KW-1185">Reference proteome</keyword>
<keyword evidence="2" id="KW-0479">Metal-binding</keyword>
<evidence type="ECO:0000256" key="1">
    <source>
        <dbReference type="ARBA" id="ARBA00010587"/>
    </source>
</evidence>
<name>A0A6S6XSW6_9PROT</name>
<dbReference type="RefSeq" id="WP_145769964.1">
    <property type="nucleotide sequence ID" value="NZ_LR778301.1"/>
</dbReference>
<dbReference type="KEGG" id="doe:DENOEST_0670"/>
<accession>A0A6S6XSW6</accession>
<evidence type="ECO:0000313" key="6">
    <source>
        <dbReference type="Proteomes" id="UP000515733"/>
    </source>
</evidence>
<gene>
    <name evidence="5" type="ORF">DENOEST_0670</name>
</gene>
<dbReference type="Pfam" id="PF01814">
    <property type="entry name" value="Hemerythrin"/>
    <property type="match status" value="1"/>
</dbReference>
<dbReference type="CDD" id="cd12107">
    <property type="entry name" value="Hemerythrin"/>
    <property type="match status" value="1"/>
</dbReference>
<dbReference type="NCBIfam" id="TIGR02481">
    <property type="entry name" value="hemeryth_dom"/>
    <property type="match status" value="1"/>
</dbReference>
<comment type="similarity">
    <text evidence="1">Belongs to the hemerythrin family.</text>
</comment>
<evidence type="ECO:0000256" key="2">
    <source>
        <dbReference type="ARBA" id="ARBA00022723"/>
    </source>
</evidence>